<dbReference type="AlphaFoldDB" id="A0A6C0HFF3"/>
<dbReference type="EMBL" id="MN739946">
    <property type="protein sequence ID" value="QHT79184.1"/>
    <property type="molecule type" value="Genomic_DNA"/>
</dbReference>
<organism evidence="1">
    <name type="scientific">viral metagenome</name>
    <dbReference type="NCBI Taxonomy" id="1070528"/>
    <lineage>
        <taxon>unclassified sequences</taxon>
        <taxon>metagenomes</taxon>
        <taxon>organismal metagenomes</taxon>
    </lineage>
</organism>
<proteinExistence type="predicted"/>
<protein>
    <submittedName>
        <fullName evidence="1">Uncharacterized protein</fullName>
    </submittedName>
</protein>
<name>A0A6C0HFF3_9ZZZZ</name>
<reference evidence="1" key="1">
    <citation type="journal article" date="2020" name="Nature">
        <title>Giant virus diversity and host interactions through global metagenomics.</title>
        <authorList>
            <person name="Schulz F."/>
            <person name="Roux S."/>
            <person name="Paez-Espino D."/>
            <person name="Jungbluth S."/>
            <person name="Walsh D.A."/>
            <person name="Denef V.J."/>
            <person name="McMahon K.D."/>
            <person name="Konstantinidis K.T."/>
            <person name="Eloe-Fadrosh E.A."/>
            <person name="Kyrpides N.C."/>
            <person name="Woyke T."/>
        </authorList>
    </citation>
    <scope>NUCLEOTIDE SEQUENCE</scope>
    <source>
        <strain evidence="1">GVMAG-M-3300023179-99</strain>
    </source>
</reference>
<sequence>MELVKYKDTLYGKAGDLFIWDSVWETFRPIKQIGWNGSVITHVYMYTDLLDPWYGFGSPEMREKCRQLTETTDREKYGTDLSNFMDSEWLRDRKIPLLPCAPRDAKTWSGYLNTMGLRRKTIRRDYLHKTKKRV</sequence>
<evidence type="ECO:0000313" key="1">
    <source>
        <dbReference type="EMBL" id="QHT79184.1"/>
    </source>
</evidence>
<accession>A0A6C0HFF3</accession>